<feature type="domain" description="Pellino RING" evidence="5">
    <location>
        <begin position="338"/>
        <end position="481"/>
    </location>
</feature>
<keyword evidence="2" id="KW-0597">Phosphoprotein</keyword>
<organism evidence="6 7">
    <name type="scientific">Globodera rostochiensis</name>
    <name type="common">Golden nematode worm</name>
    <name type="synonym">Heterodera rostochiensis</name>
    <dbReference type="NCBI Taxonomy" id="31243"/>
    <lineage>
        <taxon>Eukaryota</taxon>
        <taxon>Metazoa</taxon>
        <taxon>Ecdysozoa</taxon>
        <taxon>Nematoda</taxon>
        <taxon>Chromadorea</taxon>
        <taxon>Rhabditida</taxon>
        <taxon>Tylenchina</taxon>
        <taxon>Tylenchomorpha</taxon>
        <taxon>Tylenchoidea</taxon>
        <taxon>Heteroderidae</taxon>
        <taxon>Heteroderinae</taxon>
        <taxon>Globodera</taxon>
    </lineage>
</organism>
<dbReference type="InterPro" id="IPR048335">
    <property type="entry name" value="Pellino_RING"/>
</dbReference>
<dbReference type="Proteomes" id="UP000887572">
    <property type="component" value="Unplaced"/>
</dbReference>
<feature type="domain" description="Pellino FHA" evidence="4">
    <location>
        <begin position="37"/>
        <end position="196"/>
    </location>
</feature>
<dbReference type="InterPro" id="IPR006800">
    <property type="entry name" value="Pellino_fam"/>
</dbReference>
<evidence type="ECO:0000259" key="5">
    <source>
        <dbReference type="Pfam" id="PF20723"/>
    </source>
</evidence>
<accession>A0A914HN62</accession>
<keyword evidence="6" id="KW-1185">Reference proteome</keyword>
<feature type="region of interest" description="Disordered" evidence="3">
    <location>
        <begin position="228"/>
        <end position="259"/>
    </location>
</feature>
<reference evidence="7" key="1">
    <citation type="submission" date="2022-11" db="UniProtKB">
        <authorList>
            <consortium name="WormBaseParasite"/>
        </authorList>
    </citation>
    <scope>IDENTIFICATION</scope>
</reference>
<dbReference type="PANTHER" id="PTHR12098">
    <property type="entry name" value="E3 UBIQUITIN-PROTEIN LIGASE PELLINO-RELATED"/>
    <property type="match status" value="1"/>
</dbReference>
<dbReference type="GO" id="GO:0061630">
    <property type="term" value="F:ubiquitin protein ligase activity"/>
    <property type="evidence" value="ECO:0007669"/>
    <property type="project" value="InterPro"/>
</dbReference>
<dbReference type="Pfam" id="PF20723">
    <property type="entry name" value="Pellino_RING"/>
    <property type="match status" value="1"/>
</dbReference>
<name>A0A914HN62_GLORO</name>
<evidence type="ECO:0000256" key="1">
    <source>
        <dbReference type="ARBA" id="ARBA00005639"/>
    </source>
</evidence>
<evidence type="ECO:0000256" key="2">
    <source>
        <dbReference type="ARBA" id="ARBA00022553"/>
    </source>
</evidence>
<evidence type="ECO:0000313" key="6">
    <source>
        <dbReference type="Proteomes" id="UP000887572"/>
    </source>
</evidence>
<dbReference type="GO" id="GO:0008592">
    <property type="term" value="P:regulation of Toll signaling pathway"/>
    <property type="evidence" value="ECO:0007669"/>
    <property type="project" value="InterPro"/>
</dbReference>
<evidence type="ECO:0000313" key="7">
    <source>
        <dbReference type="WBParaSite" id="Gr19_v10_g2146.t1"/>
    </source>
</evidence>
<dbReference type="PANTHER" id="PTHR12098:SF2">
    <property type="entry name" value="PROTEIN PELLINO"/>
    <property type="match status" value="1"/>
</dbReference>
<dbReference type="Pfam" id="PF04710">
    <property type="entry name" value="Pellino_FHA"/>
    <property type="match status" value="2"/>
</dbReference>
<dbReference type="AlphaFoldDB" id="A0A914HN62"/>
<evidence type="ECO:0000259" key="4">
    <source>
        <dbReference type="Pfam" id="PF04710"/>
    </source>
</evidence>
<proteinExistence type="inferred from homology"/>
<sequence>MKFYNFTIGFLTFFILAVLYNAQPSFGLHYGQLILIGKQKFKMDFNKRAVANGIKQNPKYTKIMNKLPHSPFKPPIGDHEETYSITFSFDNNEAKKVVAEYGLDPDRDMFQIGREIENIDFTIDQKRVSRYACRIVAEREAPENVYIYAAGFDNSKNIFLGVNAMKIKKPDGQFDGLVTNGVLILSPFNEPPSQEAPPIHENAASSSHALESLSSRIMSPIKRIMKPLKKISRESSPRAGRKNKSSQESTPITGKEKEVSQEIFHSTCWKEVSVTGDIYSQRKERVPGQMGKFEPSLTNKLEDGTLINLCGATLLWRSAKGLQNIDTEETLKKRLQELNKKRAQCPVYMHTLVFGRTGESSTSNSNNGHSVLRKPHVYEKCGHVQSNHKWGIDNGKYKCPYCKQSSDRVIKMSLGLEPAFHLDSNAFDYAFNSCGHIASERTVEYWSSIPIPQENGNFHAVCPFCNTLLNDDKPTIKLILCQD</sequence>
<protein>
    <submittedName>
        <fullName evidence="7">Uncharacterized protein</fullName>
    </submittedName>
</protein>
<evidence type="ECO:0000256" key="3">
    <source>
        <dbReference type="SAM" id="MobiDB-lite"/>
    </source>
</evidence>
<comment type="similarity">
    <text evidence="1">Belongs to the pellino family.</text>
</comment>
<dbReference type="InterPro" id="IPR048334">
    <property type="entry name" value="Pellino_FHA"/>
</dbReference>
<dbReference type="WBParaSite" id="Gr19_v10_g2146.t1">
    <property type="protein sequence ID" value="Gr19_v10_g2146.t1"/>
    <property type="gene ID" value="Gr19_v10_g2146"/>
</dbReference>
<dbReference type="GO" id="GO:0000209">
    <property type="term" value="P:protein polyubiquitination"/>
    <property type="evidence" value="ECO:0007669"/>
    <property type="project" value="InterPro"/>
</dbReference>
<feature type="domain" description="Pellino FHA" evidence="4">
    <location>
        <begin position="265"/>
        <end position="332"/>
    </location>
</feature>